<gene>
    <name evidence="3" type="ORF">TCLT_LOCUS6257</name>
</gene>
<evidence type="ECO:0000313" key="3">
    <source>
        <dbReference type="EMBL" id="VDN03590.1"/>
    </source>
</evidence>
<organism evidence="5">
    <name type="scientific">Thelazia callipaeda</name>
    <name type="common">Oriental eyeworm</name>
    <name type="synonym">Parasitic nematode</name>
    <dbReference type="NCBI Taxonomy" id="103827"/>
    <lineage>
        <taxon>Eukaryota</taxon>
        <taxon>Metazoa</taxon>
        <taxon>Ecdysozoa</taxon>
        <taxon>Nematoda</taxon>
        <taxon>Chromadorea</taxon>
        <taxon>Rhabditida</taxon>
        <taxon>Spirurina</taxon>
        <taxon>Spiruromorpha</taxon>
        <taxon>Thelazioidea</taxon>
        <taxon>Thelaziidae</taxon>
        <taxon>Thelazia</taxon>
    </lineage>
</organism>
<sequence length="200" mass="22033">MTSQFRLRLLVSLLVLVTMGLFCQLCQFMYACGKSTSALAALFTVFLAFFGHVWMSIHSNALTRARKAFFDESNVLQTYQPRARTMGHLFCPEPPTPAPAPVPAPTIVKFKESEEMTNTRSEQENAAFNAMRDSHYANMFDYAMKMQKELQAMENAEHSSGGVTTQTSQSTAGSSGTKGSSTTAVESEGNIISDRKDMSI</sequence>
<evidence type="ECO:0000256" key="2">
    <source>
        <dbReference type="SAM" id="Phobius"/>
    </source>
</evidence>
<feature type="transmembrane region" description="Helical" evidence="2">
    <location>
        <begin position="36"/>
        <end position="57"/>
    </location>
</feature>
<feature type="transmembrane region" description="Helical" evidence="2">
    <location>
        <begin position="7"/>
        <end position="30"/>
    </location>
</feature>
<dbReference type="WBParaSite" id="TCLT_0000626801-mRNA-1">
    <property type="protein sequence ID" value="TCLT_0000626801-mRNA-1"/>
    <property type="gene ID" value="TCLT_0000626801"/>
</dbReference>
<protein>
    <submittedName>
        <fullName evidence="5">Transmembrane protein</fullName>
    </submittedName>
</protein>
<evidence type="ECO:0000313" key="4">
    <source>
        <dbReference type="Proteomes" id="UP000276776"/>
    </source>
</evidence>
<dbReference type="PROSITE" id="PS51257">
    <property type="entry name" value="PROKAR_LIPOPROTEIN"/>
    <property type="match status" value="1"/>
</dbReference>
<keyword evidence="2" id="KW-0812">Transmembrane</keyword>
<keyword evidence="2" id="KW-1133">Transmembrane helix</keyword>
<reference evidence="5" key="1">
    <citation type="submission" date="2017-02" db="UniProtKB">
        <authorList>
            <consortium name="WormBaseParasite"/>
        </authorList>
    </citation>
    <scope>IDENTIFICATION</scope>
</reference>
<dbReference type="Proteomes" id="UP000276776">
    <property type="component" value="Unassembled WGS sequence"/>
</dbReference>
<keyword evidence="4" id="KW-1185">Reference proteome</keyword>
<name>A0A0N5D0E6_THECL</name>
<feature type="compositionally biased region" description="Low complexity" evidence="1">
    <location>
        <begin position="159"/>
        <end position="185"/>
    </location>
</feature>
<accession>A0A0N5D0E6</accession>
<evidence type="ECO:0000256" key="1">
    <source>
        <dbReference type="SAM" id="MobiDB-lite"/>
    </source>
</evidence>
<feature type="region of interest" description="Disordered" evidence="1">
    <location>
        <begin position="154"/>
        <end position="200"/>
    </location>
</feature>
<reference evidence="3 4" key="2">
    <citation type="submission" date="2018-11" db="EMBL/GenBank/DDBJ databases">
        <authorList>
            <consortium name="Pathogen Informatics"/>
        </authorList>
    </citation>
    <scope>NUCLEOTIDE SEQUENCE [LARGE SCALE GENOMIC DNA]</scope>
</reference>
<dbReference type="EMBL" id="UYYF01004402">
    <property type="protein sequence ID" value="VDN03590.1"/>
    <property type="molecule type" value="Genomic_DNA"/>
</dbReference>
<evidence type="ECO:0000313" key="5">
    <source>
        <dbReference type="WBParaSite" id="TCLT_0000626801-mRNA-1"/>
    </source>
</evidence>
<dbReference type="AlphaFoldDB" id="A0A0N5D0E6"/>
<dbReference type="OrthoDB" id="5836881at2759"/>
<keyword evidence="2" id="KW-0472">Membrane</keyword>
<proteinExistence type="predicted"/>